<evidence type="ECO:0000313" key="5">
    <source>
        <dbReference type="RefSeq" id="XP_022326993.1"/>
    </source>
</evidence>
<gene>
    <name evidence="5" type="primary">LOC111126559</name>
</gene>
<keyword evidence="4" id="KW-1185">Reference proteome</keyword>
<dbReference type="OrthoDB" id="6127299at2759"/>
<keyword evidence="2" id="KW-0547">Nucleotide-binding</keyword>
<name>A0A8B8DGE5_CRAVI</name>
<sequence length="583" mass="64940">MSSSTKLLVAAIDFGTTYSGYAFSFKHEHDSDPLKVCSNNWTAGSRSLVSLKTPTCVLFNKDKEFDSFGYEAEDKYSDLAEDEEHQDWFFFKRFKMSLFNKAVPLTESVTLKSLDGKEMPAIKVFSAAIKFLREHLLETLEKRATGVRETDIQWVLTVPAIWDDKAKAFMRKAAENAGIQEDQLLIALEPEAASLYCKHLPVERLQSDGGAQGFATFAKGSKYLVLDCGGGTVDITVHEVQPNLSLKELYKASGGAWGGTQVDEAYKQLLIKIVGAPIMMEFSRTHTADYVDMYREFETKKRAITGETKGKVTIKIPISLVETFEEDTGEEIKETIENTKFSGKIHWVGDKCRITAEVFKGLFEVAGSQIIAHVNDLLQKPEIKDTNNIIMVGGFSESPILQHMIKQSFPNMRVIIPPEAGLAVLKGAVLYGHKPATIASRIAKYTYGVATTMNFNPHIHPQEKKKKYGNLIKCVDIFSRHVEKGQTLNVGEVQSENTYTPVEENQTSMCFQIYTSTESNPAFVTDEGCEKVGQMEVDMPDTSGGCNRSVVCEMIFGGTELEVKATIQRTGKVTKAKFNFLKD</sequence>
<organism evidence="4 5">
    <name type="scientific">Crassostrea virginica</name>
    <name type="common">Eastern oyster</name>
    <dbReference type="NCBI Taxonomy" id="6565"/>
    <lineage>
        <taxon>Eukaryota</taxon>
        <taxon>Metazoa</taxon>
        <taxon>Spiralia</taxon>
        <taxon>Lophotrochozoa</taxon>
        <taxon>Mollusca</taxon>
        <taxon>Bivalvia</taxon>
        <taxon>Autobranchia</taxon>
        <taxon>Pteriomorphia</taxon>
        <taxon>Ostreida</taxon>
        <taxon>Ostreoidea</taxon>
        <taxon>Ostreidae</taxon>
        <taxon>Crassostrea</taxon>
    </lineage>
</organism>
<dbReference type="InterPro" id="IPR013126">
    <property type="entry name" value="Hsp_70_fam"/>
</dbReference>
<evidence type="ECO:0000256" key="1">
    <source>
        <dbReference type="ARBA" id="ARBA00007381"/>
    </source>
</evidence>
<dbReference type="GO" id="GO:0005524">
    <property type="term" value="F:ATP binding"/>
    <property type="evidence" value="ECO:0007669"/>
    <property type="project" value="UniProtKB-KW"/>
</dbReference>
<dbReference type="Proteomes" id="UP000694844">
    <property type="component" value="Chromosome 3"/>
</dbReference>
<dbReference type="KEGG" id="cvn:111126559"/>
<keyword evidence="3" id="KW-0067">ATP-binding</keyword>
<dbReference type="GO" id="GO:0140662">
    <property type="term" value="F:ATP-dependent protein folding chaperone"/>
    <property type="evidence" value="ECO:0007669"/>
    <property type="project" value="InterPro"/>
</dbReference>
<dbReference type="RefSeq" id="XP_022326993.1">
    <property type="nucleotide sequence ID" value="XM_022471285.1"/>
</dbReference>
<dbReference type="SUPFAM" id="SSF53067">
    <property type="entry name" value="Actin-like ATPase domain"/>
    <property type="match status" value="2"/>
</dbReference>
<proteinExistence type="inferred from homology"/>
<evidence type="ECO:0000256" key="3">
    <source>
        <dbReference type="ARBA" id="ARBA00022840"/>
    </source>
</evidence>
<reference evidence="5" key="1">
    <citation type="submission" date="2025-08" db="UniProtKB">
        <authorList>
            <consortium name="RefSeq"/>
        </authorList>
    </citation>
    <scope>IDENTIFICATION</scope>
    <source>
        <tissue evidence="5">Whole sample</tissue>
    </source>
</reference>
<dbReference type="GeneID" id="111126559"/>
<dbReference type="InterPro" id="IPR043129">
    <property type="entry name" value="ATPase_NBD"/>
</dbReference>
<evidence type="ECO:0000256" key="2">
    <source>
        <dbReference type="ARBA" id="ARBA00022741"/>
    </source>
</evidence>
<evidence type="ECO:0000313" key="4">
    <source>
        <dbReference type="Proteomes" id="UP000694844"/>
    </source>
</evidence>
<protein>
    <submittedName>
        <fullName evidence="5">Heat shock 70 kDa protein 12B-like</fullName>
    </submittedName>
</protein>
<comment type="similarity">
    <text evidence="1">Belongs to the heat shock protein 70 family.</text>
</comment>
<dbReference type="CDD" id="cd10229">
    <property type="entry name" value="ASKHA_NBD_HSP70_HSPA12"/>
    <property type="match status" value="1"/>
</dbReference>
<dbReference type="Pfam" id="PF00012">
    <property type="entry name" value="HSP70"/>
    <property type="match status" value="1"/>
</dbReference>
<dbReference type="PANTHER" id="PTHR14187:SF5">
    <property type="entry name" value="HEAT SHOCK 70 KDA PROTEIN 12A"/>
    <property type="match status" value="1"/>
</dbReference>
<dbReference type="AlphaFoldDB" id="A0A8B8DGE5"/>
<dbReference type="PANTHER" id="PTHR14187">
    <property type="entry name" value="ALPHA KINASE/ELONGATION FACTOR 2 KINASE"/>
    <property type="match status" value="1"/>
</dbReference>
<dbReference type="Gene3D" id="3.30.420.40">
    <property type="match status" value="2"/>
</dbReference>
<accession>A0A8B8DGE5</accession>